<reference evidence="3" key="1">
    <citation type="journal article" date="2005" name="Nature">
        <title>The map-based sequence of the rice genome.</title>
        <authorList>
            <consortium name="International rice genome sequencing project (IRGSP)"/>
            <person name="Matsumoto T."/>
            <person name="Wu J."/>
            <person name="Kanamori H."/>
            <person name="Katayose Y."/>
            <person name="Fujisawa M."/>
            <person name="Namiki N."/>
            <person name="Mizuno H."/>
            <person name="Yamamoto K."/>
            <person name="Antonio B.A."/>
            <person name="Baba T."/>
            <person name="Sakata K."/>
            <person name="Nagamura Y."/>
            <person name="Aoki H."/>
            <person name="Arikawa K."/>
            <person name="Arita K."/>
            <person name="Bito T."/>
            <person name="Chiden Y."/>
            <person name="Fujitsuka N."/>
            <person name="Fukunaka R."/>
            <person name="Hamada M."/>
            <person name="Harada C."/>
            <person name="Hayashi A."/>
            <person name="Hijishita S."/>
            <person name="Honda M."/>
            <person name="Hosokawa S."/>
            <person name="Ichikawa Y."/>
            <person name="Idonuma A."/>
            <person name="Iijima M."/>
            <person name="Ikeda M."/>
            <person name="Ikeno M."/>
            <person name="Ito K."/>
            <person name="Ito S."/>
            <person name="Ito T."/>
            <person name="Ito Y."/>
            <person name="Ito Y."/>
            <person name="Iwabuchi A."/>
            <person name="Kamiya K."/>
            <person name="Karasawa W."/>
            <person name="Kurita K."/>
            <person name="Katagiri S."/>
            <person name="Kikuta A."/>
            <person name="Kobayashi H."/>
            <person name="Kobayashi N."/>
            <person name="Machita K."/>
            <person name="Maehara T."/>
            <person name="Masukawa M."/>
            <person name="Mizubayashi T."/>
            <person name="Mukai Y."/>
            <person name="Nagasaki H."/>
            <person name="Nagata Y."/>
            <person name="Naito S."/>
            <person name="Nakashima M."/>
            <person name="Nakama Y."/>
            <person name="Nakamichi Y."/>
            <person name="Nakamura M."/>
            <person name="Meguro A."/>
            <person name="Negishi M."/>
            <person name="Ohta I."/>
            <person name="Ohta T."/>
            <person name="Okamoto M."/>
            <person name="Ono N."/>
            <person name="Saji S."/>
            <person name="Sakaguchi M."/>
            <person name="Sakai K."/>
            <person name="Shibata M."/>
            <person name="Shimokawa T."/>
            <person name="Song J."/>
            <person name="Takazaki Y."/>
            <person name="Terasawa K."/>
            <person name="Tsugane M."/>
            <person name="Tsuji K."/>
            <person name="Ueda S."/>
            <person name="Waki K."/>
            <person name="Yamagata H."/>
            <person name="Yamamoto M."/>
            <person name="Yamamoto S."/>
            <person name="Yamane H."/>
            <person name="Yoshiki S."/>
            <person name="Yoshihara R."/>
            <person name="Yukawa K."/>
            <person name="Zhong H."/>
            <person name="Yano M."/>
            <person name="Yuan Q."/>
            <person name="Ouyang S."/>
            <person name="Liu J."/>
            <person name="Jones K.M."/>
            <person name="Gansberger K."/>
            <person name="Moffat K."/>
            <person name="Hill J."/>
            <person name="Bera J."/>
            <person name="Fadrosh D."/>
            <person name="Jin S."/>
            <person name="Johri S."/>
            <person name="Kim M."/>
            <person name="Overton L."/>
            <person name="Reardon M."/>
            <person name="Tsitrin T."/>
            <person name="Vuong H."/>
            <person name="Weaver B."/>
            <person name="Ciecko A."/>
            <person name="Tallon L."/>
            <person name="Jackson J."/>
            <person name="Pai G."/>
            <person name="Aken S.V."/>
            <person name="Utterback T."/>
            <person name="Reidmuller S."/>
            <person name="Feldblyum T."/>
            <person name="Hsiao J."/>
            <person name="Zismann V."/>
            <person name="Iobst S."/>
            <person name="de Vazeille A.R."/>
            <person name="Buell C.R."/>
            <person name="Ying K."/>
            <person name="Li Y."/>
            <person name="Lu T."/>
            <person name="Huang Y."/>
            <person name="Zhao Q."/>
            <person name="Feng Q."/>
            <person name="Zhang L."/>
            <person name="Zhu J."/>
            <person name="Weng Q."/>
            <person name="Mu J."/>
            <person name="Lu Y."/>
            <person name="Fan D."/>
            <person name="Liu Y."/>
            <person name="Guan J."/>
            <person name="Zhang Y."/>
            <person name="Yu S."/>
            <person name="Liu X."/>
            <person name="Zhang Y."/>
            <person name="Hong G."/>
            <person name="Han B."/>
            <person name="Choisne N."/>
            <person name="Demange N."/>
            <person name="Orjeda G."/>
            <person name="Samain S."/>
            <person name="Cattolico L."/>
            <person name="Pelletier E."/>
            <person name="Couloux A."/>
            <person name="Segurens B."/>
            <person name="Wincker P."/>
            <person name="D'Hont A."/>
            <person name="Scarpelli C."/>
            <person name="Weissenbach J."/>
            <person name="Salanoubat M."/>
            <person name="Quetier F."/>
            <person name="Yu Y."/>
            <person name="Kim H.R."/>
            <person name="Rambo T."/>
            <person name="Currie J."/>
            <person name="Collura K."/>
            <person name="Luo M."/>
            <person name="Yang T."/>
            <person name="Ammiraju J.S.S."/>
            <person name="Engler F."/>
            <person name="Soderlund C."/>
            <person name="Wing R.A."/>
            <person name="Palmer L.E."/>
            <person name="de la Bastide M."/>
            <person name="Spiegel L."/>
            <person name="Nascimento L."/>
            <person name="Zutavern T."/>
            <person name="O'Shaughnessy A."/>
            <person name="Dike S."/>
            <person name="Dedhia N."/>
            <person name="Preston R."/>
            <person name="Balija V."/>
            <person name="McCombie W.R."/>
            <person name="Chow T."/>
            <person name="Chen H."/>
            <person name="Chung M."/>
            <person name="Chen C."/>
            <person name="Shaw J."/>
            <person name="Wu H."/>
            <person name="Hsiao K."/>
            <person name="Chao Y."/>
            <person name="Chu M."/>
            <person name="Cheng C."/>
            <person name="Hour A."/>
            <person name="Lee P."/>
            <person name="Lin S."/>
            <person name="Lin Y."/>
            <person name="Liou J."/>
            <person name="Liu S."/>
            <person name="Hsing Y."/>
            <person name="Raghuvanshi S."/>
            <person name="Mohanty A."/>
            <person name="Bharti A.K."/>
            <person name="Gaur A."/>
            <person name="Gupta V."/>
            <person name="Kumar D."/>
            <person name="Ravi V."/>
            <person name="Vij S."/>
            <person name="Kapur A."/>
            <person name="Khurana P."/>
            <person name="Khurana P."/>
            <person name="Khurana J.P."/>
            <person name="Tyagi A.K."/>
            <person name="Gaikwad K."/>
            <person name="Singh A."/>
            <person name="Dalal V."/>
            <person name="Srivastava S."/>
            <person name="Dixit A."/>
            <person name="Pal A.K."/>
            <person name="Ghazi I.A."/>
            <person name="Yadav M."/>
            <person name="Pandit A."/>
            <person name="Bhargava A."/>
            <person name="Sureshbabu K."/>
            <person name="Batra K."/>
            <person name="Sharma T.R."/>
            <person name="Mohapatra T."/>
            <person name="Singh N.K."/>
            <person name="Messing J."/>
            <person name="Nelson A.B."/>
            <person name="Fuks G."/>
            <person name="Kavchok S."/>
            <person name="Keizer G."/>
            <person name="Linton E."/>
            <person name="Llaca V."/>
            <person name="Song R."/>
            <person name="Tanyolac B."/>
            <person name="Young S."/>
            <person name="Ho-Il K."/>
            <person name="Hahn J.H."/>
            <person name="Sangsakoo G."/>
            <person name="Vanavichit A."/>
            <person name="de Mattos Luiz.A.T."/>
            <person name="Zimmer P.D."/>
            <person name="Malone G."/>
            <person name="Dellagostin O."/>
            <person name="de Oliveira A.C."/>
            <person name="Bevan M."/>
            <person name="Bancroft I."/>
            <person name="Minx P."/>
            <person name="Cordum H."/>
            <person name="Wilson R."/>
            <person name="Cheng Z."/>
            <person name="Jin W."/>
            <person name="Jiang J."/>
            <person name="Leong S.A."/>
            <person name="Iwama H."/>
            <person name="Gojobori T."/>
            <person name="Itoh T."/>
            <person name="Niimura Y."/>
            <person name="Fujii Y."/>
            <person name="Habara T."/>
            <person name="Sakai H."/>
            <person name="Sato Y."/>
            <person name="Wilson G."/>
            <person name="Kumar K."/>
            <person name="McCouch S."/>
            <person name="Juretic N."/>
            <person name="Hoen D."/>
            <person name="Wright S."/>
            <person name="Bruskiewich R."/>
            <person name="Bureau T."/>
            <person name="Miyao A."/>
            <person name="Hirochika H."/>
            <person name="Nishikawa T."/>
            <person name="Kadowaki K."/>
            <person name="Sugiura M."/>
            <person name="Burr B."/>
            <person name="Sasaki T."/>
        </authorList>
    </citation>
    <scope>NUCLEOTIDE SEQUENCE [LARGE SCALE GENOMIC DNA]</scope>
    <source>
        <strain evidence="3">cv. Nipponbare</strain>
    </source>
</reference>
<gene>
    <name evidence="2" type="primary">OJ1294_G06.9</name>
</gene>
<evidence type="ECO:0008006" key="4">
    <source>
        <dbReference type="Google" id="ProtNLM"/>
    </source>
</evidence>
<dbReference type="EMBL" id="AP005093">
    <property type="protein sequence ID" value="BAD28358.1"/>
    <property type="molecule type" value="Genomic_DNA"/>
</dbReference>
<sequence length="99" mass="10824">MHATPPIYYARTQLRMLLLLRLCVVCVSRSSQREREALRVHARGGTVLLTPRDCVRALAVAAAFWQAAAAAARENFNGESPARAGRNVPSHVVSWAAGR</sequence>
<keyword evidence="1" id="KW-0732">Signal</keyword>
<evidence type="ECO:0000313" key="2">
    <source>
        <dbReference type="EMBL" id="BAD28358.1"/>
    </source>
</evidence>
<proteinExistence type="predicted"/>
<name>Q6ESL2_ORYSJ</name>
<feature type="signal peptide" evidence="1">
    <location>
        <begin position="1"/>
        <end position="28"/>
    </location>
</feature>
<dbReference type="Proteomes" id="UP000000763">
    <property type="component" value="Chromosome 9"/>
</dbReference>
<evidence type="ECO:0000313" key="3">
    <source>
        <dbReference type="Proteomes" id="UP000000763"/>
    </source>
</evidence>
<reference evidence="3" key="2">
    <citation type="journal article" date="2008" name="Nucleic Acids Res.">
        <title>The rice annotation project database (RAP-DB): 2008 update.</title>
        <authorList>
            <consortium name="The rice annotation project (RAP)"/>
        </authorList>
    </citation>
    <scope>GENOME REANNOTATION</scope>
    <source>
        <strain evidence="3">cv. Nipponbare</strain>
    </source>
</reference>
<feature type="chain" id="PRO_5004274089" description="Secreted protein" evidence="1">
    <location>
        <begin position="29"/>
        <end position="99"/>
    </location>
</feature>
<organism evidence="2 3">
    <name type="scientific">Oryza sativa subsp. japonica</name>
    <name type="common">Rice</name>
    <dbReference type="NCBI Taxonomy" id="39947"/>
    <lineage>
        <taxon>Eukaryota</taxon>
        <taxon>Viridiplantae</taxon>
        <taxon>Streptophyta</taxon>
        <taxon>Embryophyta</taxon>
        <taxon>Tracheophyta</taxon>
        <taxon>Spermatophyta</taxon>
        <taxon>Magnoliopsida</taxon>
        <taxon>Liliopsida</taxon>
        <taxon>Poales</taxon>
        <taxon>Poaceae</taxon>
        <taxon>BOP clade</taxon>
        <taxon>Oryzoideae</taxon>
        <taxon>Oryzeae</taxon>
        <taxon>Oryzinae</taxon>
        <taxon>Oryza</taxon>
        <taxon>Oryza sativa</taxon>
    </lineage>
</organism>
<dbReference type="AlphaFoldDB" id="Q6ESL2"/>
<evidence type="ECO:0000256" key="1">
    <source>
        <dbReference type="SAM" id="SignalP"/>
    </source>
</evidence>
<protein>
    <recommendedName>
        <fullName evidence="4">Secreted protein</fullName>
    </recommendedName>
</protein>
<accession>Q6ESL2</accession>